<dbReference type="Pfam" id="PF00512">
    <property type="entry name" value="HisKA"/>
    <property type="match status" value="1"/>
</dbReference>
<dbReference type="InterPro" id="IPR036097">
    <property type="entry name" value="HisK_dim/P_sf"/>
</dbReference>
<feature type="domain" description="Histidine kinase" evidence="13">
    <location>
        <begin position="264"/>
        <end position="481"/>
    </location>
</feature>
<feature type="region of interest" description="Disordered" evidence="11">
    <location>
        <begin position="91"/>
        <end position="112"/>
    </location>
</feature>
<keyword evidence="9" id="KW-0902">Two-component regulatory system</keyword>
<keyword evidence="10 12" id="KW-0472">Membrane</keyword>
<feature type="transmembrane region" description="Helical" evidence="12">
    <location>
        <begin position="165"/>
        <end position="188"/>
    </location>
</feature>
<feature type="region of interest" description="Disordered" evidence="11">
    <location>
        <begin position="55"/>
        <end position="75"/>
    </location>
</feature>
<feature type="region of interest" description="Disordered" evidence="11">
    <location>
        <begin position="488"/>
        <end position="526"/>
    </location>
</feature>
<evidence type="ECO:0000256" key="2">
    <source>
        <dbReference type="ARBA" id="ARBA00004236"/>
    </source>
</evidence>
<dbReference type="Pfam" id="PF00672">
    <property type="entry name" value="HAMP"/>
    <property type="match status" value="1"/>
</dbReference>
<evidence type="ECO:0000256" key="7">
    <source>
        <dbReference type="ARBA" id="ARBA00022777"/>
    </source>
</evidence>
<feature type="domain" description="HAMP" evidence="14">
    <location>
        <begin position="189"/>
        <end position="242"/>
    </location>
</feature>
<comment type="subcellular location">
    <subcellularLocation>
        <location evidence="2">Cell membrane</location>
    </subcellularLocation>
</comment>
<keyword evidence="7 15" id="KW-0418">Kinase</keyword>
<keyword evidence="6 12" id="KW-0812">Transmembrane</keyword>
<evidence type="ECO:0000256" key="11">
    <source>
        <dbReference type="SAM" id="MobiDB-lite"/>
    </source>
</evidence>
<comment type="caution">
    <text evidence="15">The sequence shown here is derived from an EMBL/GenBank/DDBJ whole genome shotgun (WGS) entry which is preliminary data.</text>
</comment>
<accession>A0ABP3DE19</accession>
<evidence type="ECO:0000256" key="12">
    <source>
        <dbReference type="SAM" id="Phobius"/>
    </source>
</evidence>
<name>A0ABP3DE19_9ACTN</name>
<evidence type="ECO:0000256" key="1">
    <source>
        <dbReference type="ARBA" id="ARBA00000085"/>
    </source>
</evidence>
<dbReference type="CDD" id="cd06225">
    <property type="entry name" value="HAMP"/>
    <property type="match status" value="1"/>
</dbReference>
<dbReference type="Gene3D" id="1.10.287.130">
    <property type="match status" value="1"/>
</dbReference>
<feature type="compositionally biased region" description="Polar residues" evidence="11">
    <location>
        <begin position="55"/>
        <end position="70"/>
    </location>
</feature>
<evidence type="ECO:0000256" key="3">
    <source>
        <dbReference type="ARBA" id="ARBA00012438"/>
    </source>
</evidence>
<sequence>MLTAVRAAPDVLPLGVKLVAALVTLLSIALVVTGVTGTLALRGYLIDRLDGQIRGTTNRYSHNPPETSGTENDRTEDASFVYYRPPGDTPVVRLNRPAGSDQTAPKLPNFDDEDTLRRLDESYFDAEPTGAGHKWRMTVRYLSDEEGLLVVGISYDEVDDTVKRLIAIDAGTGAVTLFALAGVGWAVVRSSLRRLREVETIAAAIAGGDLGQRVRPGGERTEVGRLATALNSMLEQIETAFTEREASEASARASEDRMRRFVADASHELRTPLTSIRGFAELYRQGAVPDDRHAVDRVMEKIEVEAMRMGLLVDDLMLLARLDQQRPIEMRPVDLLQLAVDAVEGARIVASSHPIELRIDTDEPLTVTGDSARLRQVLDNLLSNATIHTPAGTSVELRLSVDGSDVMVAVVDAGPGLEPDQAERVFERFYRTDPARSRAHGGSGLGLSIVAALVAAHSGSVRVETAVGKGASFVVRLPLERVGISGSGGAGSEFEVGSRAGLDGGAEVDQAGGVDYPQPSGSSSRG</sequence>
<dbReference type="SMART" id="SM00304">
    <property type="entry name" value="HAMP"/>
    <property type="match status" value="1"/>
</dbReference>
<evidence type="ECO:0000256" key="10">
    <source>
        <dbReference type="ARBA" id="ARBA00023136"/>
    </source>
</evidence>
<evidence type="ECO:0000313" key="16">
    <source>
        <dbReference type="Proteomes" id="UP001500967"/>
    </source>
</evidence>
<dbReference type="InterPro" id="IPR003660">
    <property type="entry name" value="HAMP_dom"/>
</dbReference>
<evidence type="ECO:0000256" key="4">
    <source>
        <dbReference type="ARBA" id="ARBA00022553"/>
    </source>
</evidence>
<dbReference type="InterPro" id="IPR050428">
    <property type="entry name" value="TCS_sensor_his_kinase"/>
</dbReference>
<keyword evidence="16" id="KW-1185">Reference proteome</keyword>
<organism evidence="15 16">
    <name type="scientific">Cryptosporangium japonicum</name>
    <dbReference type="NCBI Taxonomy" id="80872"/>
    <lineage>
        <taxon>Bacteria</taxon>
        <taxon>Bacillati</taxon>
        <taxon>Actinomycetota</taxon>
        <taxon>Actinomycetes</taxon>
        <taxon>Cryptosporangiales</taxon>
        <taxon>Cryptosporangiaceae</taxon>
        <taxon>Cryptosporangium</taxon>
    </lineage>
</organism>
<evidence type="ECO:0000256" key="8">
    <source>
        <dbReference type="ARBA" id="ARBA00022989"/>
    </source>
</evidence>
<dbReference type="Proteomes" id="UP001500967">
    <property type="component" value="Unassembled WGS sequence"/>
</dbReference>
<dbReference type="InterPro" id="IPR036890">
    <property type="entry name" value="HATPase_C_sf"/>
</dbReference>
<comment type="catalytic activity">
    <reaction evidence="1">
        <text>ATP + protein L-histidine = ADP + protein N-phospho-L-histidine.</text>
        <dbReference type="EC" id="2.7.13.3"/>
    </reaction>
</comment>
<dbReference type="PRINTS" id="PR00344">
    <property type="entry name" value="BCTRLSENSOR"/>
</dbReference>
<dbReference type="PROSITE" id="PS50885">
    <property type="entry name" value="HAMP"/>
    <property type="match status" value="1"/>
</dbReference>
<dbReference type="Pfam" id="PF02518">
    <property type="entry name" value="HATPase_c"/>
    <property type="match status" value="1"/>
</dbReference>
<keyword evidence="5" id="KW-0808">Transferase</keyword>
<dbReference type="InterPro" id="IPR003661">
    <property type="entry name" value="HisK_dim/P_dom"/>
</dbReference>
<dbReference type="SMART" id="SM00388">
    <property type="entry name" value="HisKA"/>
    <property type="match status" value="1"/>
</dbReference>
<gene>
    <name evidence="15" type="ORF">GCM10009539_11740</name>
</gene>
<dbReference type="SUPFAM" id="SSF55874">
    <property type="entry name" value="ATPase domain of HSP90 chaperone/DNA topoisomerase II/histidine kinase"/>
    <property type="match status" value="1"/>
</dbReference>
<dbReference type="SMART" id="SM00387">
    <property type="entry name" value="HATPase_c"/>
    <property type="match status" value="1"/>
</dbReference>
<keyword evidence="4" id="KW-0597">Phosphoprotein</keyword>
<dbReference type="CDD" id="cd00082">
    <property type="entry name" value="HisKA"/>
    <property type="match status" value="1"/>
</dbReference>
<dbReference type="SUPFAM" id="SSF47384">
    <property type="entry name" value="Homodimeric domain of signal transducing histidine kinase"/>
    <property type="match status" value="1"/>
</dbReference>
<dbReference type="Gene3D" id="6.10.340.10">
    <property type="match status" value="1"/>
</dbReference>
<dbReference type="Gene3D" id="3.30.565.10">
    <property type="entry name" value="Histidine kinase-like ATPase, C-terminal domain"/>
    <property type="match status" value="1"/>
</dbReference>
<dbReference type="GO" id="GO:0016301">
    <property type="term" value="F:kinase activity"/>
    <property type="evidence" value="ECO:0007669"/>
    <property type="project" value="UniProtKB-KW"/>
</dbReference>
<dbReference type="EC" id="2.7.13.3" evidence="3"/>
<dbReference type="InterPro" id="IPR003594">
    <property type="entry name" value="HATPase_dom"/>
</dbReference>
<evidence type="ECO:0000256" key="5">
    <source>
        <dbReference type="ARBA" id="ARBA00022679"/>
    </source>
</evidence>
<evidence type="ECO:0000259" key="13">
    <source>
        <dbReference type="PROSITE" id="PS50109"/>
    </source>
</evidence>
<dbReference type="PROSITE" id="PS50109">
    <property type="entry name" value="HIS_KIN"/>
    <property type="match status" value="1"/>
</dbReference>
<reference evidence="16" key="1">
    <citation type="journal article" date="2019" name="Int. J. Syst. Evol. Microbiol.">
        <title>The Global Catalogue of Microorganisms (GCM) 10K type strain sequencing project: providing services to taxonomists for standard genome sequencing and annotation.</title>
        <authorList>
            <consortium name="The Broad Institute Genomics Platform"/>
            <consortium name="The Broad Institute Genome Sequencing Center for Infectious Disease"/>
            <person name="Wu L."/>
            <person name="Ma J."/>
        </authorList>
    </citation>
    <scope>NUCLEOTIDE SEQUENCE [LARGE SCALE GENOMIC DNA]</scope>
    <source>
        <strain evidence="16">JCM 10425</strain>
    </source>
</reference>
<dbReference type="CDD" id="cd00075">
    <property type="entry name" value="HATPase"/>
    <property type="match status" value="1"/>
</dbReference>
<evidence type="ECO:0000256" key="6">
    <source>
        <dbReference type="ARBA" id="ARBA00022692"/>
    </source>
</evidence>
<dbReference type="EMBL" id="BAAAGX010000006">
    <property type="protein sequence ID" value="GAA0227982.1"/>
    <property type="molecule type" value="Genomic_DNA"/>
</dbReference>
<keyword evidence="8 12" id="KW-1133">Transmembrane helix</keyword>
<proteinExistence type="predicted"/>
<protein>
    <recommendedName>
        <fullName evidence="3">histidine kinase</fullName>
        <ecNumber evidence="3">2.7.13.3</ecNumber>
    </recommendedName>
</protein>
<dbReference type="InterPro" id="IPR005467">
    <property type="entry name" value="His_kinase_dom"/>
</dbReference>
<dbReference type="SUPFAM" id="SSF158472">
    <property type="entry name" value="HAMP domain-like"/>
    <property type="match status" value="1"/>
</dbReference>
<evidence type="ECO:0000259" key="14">
    <source>
        <dbReference type="PROSITE" id="PS50885"/>
    </source>
</evidence>
<dbReference type="PANTHER" id="PTHR45436:SF5">
    <property type="entry name" value="SENSOR HISTIDINE KINASE TRCS"/>
    <property type="match status" value="1"/>
</dbReference>
<dbReference type="PANTHER" id="PTHR45436">
    <property type="entry name" value="SENSOR HISTIDINE KINASE YKOH"/>
    <property type="match status" value="1"/>
</dbReference>
<feature type="transmembrane region" description="Helical" evidence="12">
    <location>
        <begin position="20"/>
        <end position="45"/>
    </location>
</feature>
<dbReference type="InterPro" id="IPR004358">
    <property type="entry name" value="Sig_transdc_His_kin-like_C"/>
</dbReference>
<evidence type="ECO:0000256" key="9">
    <source>
        <dbReference type="ARBA" id="ARBA00023012"/>
    </source>
</evidence>
<evidence type="ECO:0000313" key="15">
    <source>
        <dbReference type="EMBL" id="GAA0227982.1"/>
    </source>
</evidence>